<feature type="chain" id="PRO_5046744833" description="Carboxypeptidase-like regulatory domain-containing protein" evidence="1">
    <location>
        <begin position="33"/>
        <end position="165"/>
    </location>
</feature>
<dbReference type="EMBL" id="JAUQSY010000003">
    <property type="protein sequence ID" value="MDO7874417.1"/>
    <property type="molecule type" value="Genomic_DNA"/>
</dbReference>
<dbReference type="SUPFAM" id="SSF49464">
    <property type="entry name" value="Carboxypeptidase regulatory domain-like"/>
    <property type="match status" value="1"/>
</dbReference>
<sequence>MKTTFQCTAGFSLARPVVLLLSSLLLTLAAEAATIHTRPATASLSLGTERPAAKPRSAKPAVRTASRRLPARKVMVVEAQAETAVSNYCWGQVLGPDHRPLPGACVFVAGQPGIIAATNSEGKFRLRLSASAAQTLTVAYAGLRDQQVPVANTLAKNLVIVSLQR</sequence>
<keyword evidence="3" id="KW-1185">Reference proteome</keyword>
<dbReference type="RefSeq" id="WP_305005729.1">
    <property type="nucleotide sequence ID" value="NZ_JAUQSY010000003.1"/>
</dbReference>
<gene>
    <name evidence="2" type="ORF">Q5H93_06705</name>
</gene>
<comment type="caution">
    <text evidence="2">The sequence shown here is derived from an EMBL/GenBank/DDBJ whole genome shotgun (WGS) entry which is preliminary data.</text>
</comment>
<evidence type="ECO:0000313" key="3">
    <source>
        <dbReference type="Proteomes" id="UP001176429"/>
    </source>
</evidence>
<keyword evidence="1" id="KW-0732">Signal</keyword>
<evidence type="ECO:0000256" key="1">
    <source>
        <dbReference type="SAM" id="SignalP"/>
    </source>
</evidence>
<dbReference type="InterPro" id="IPR008969">
    <property type="entry name" value="CarboxyPept-like_regulatory"/>
</dbReference>
<evidence type="ECO:0008006" key="4">
    <source>
        <dbReference type="Google" id="ProtNLM"/>
    </source>
</evidence>
<organism evidence="2 3">
    <name type="scientific">Hymenobacter aranciens</name>
    <dbReference type="NCBI Taxonomy" id="3063996"/>
    <lineage>
        <taxon>Bacteria</taxon>
        <taxon>Pseudomonadati</taxon>
        <taxon>Bacteroidota</taxon>
        <taxon>Cytophagia</taxon>
        <taxon>Cytophagales</taxon>
        <taxon>Hymenobacteraceae</taxon>
        <taxon>Hymenobacter</taxon>
    </lineage>
</organism>
<name>A0ABT9B806_9BACT</name>
<protein>
    <recommendedName>
        <fullName evidence="4">Carboxypeptidase-like regulatory domain-containing protein</fullName>
    </recommendedName>
</protein>
<accession>A0ABT9B806</accession>
<evidence type="ECO:0000313" key="2">
    <source>
        <dbReference type="EMBL" id="MDO7874417.1"/>
    </source>
</evidence>
<feature type="signal peptide" evidence="1">
    <location>
        <begin position="1"/>
        <end position="32"/>
    </location>
</feature>
<proteinExistence type="predicted"/>
<dbReference type="Proteomes" id="UP001176429">
    <property type="component" value="Unassembled WGS sequence"/>
</dbReference>
<reference evidence="2" key="1">
    <citation type="submission" date="2023-07" db="EMBL/GenBank/DDBJ databases">
        <authorList>
            <person name="Kim M.K."/>
        </authorList>
    </citation>
    <scope>NUCLEOTIDE SEQUENCE</scope>
    <source>
        <strain evidence="2">ASUV-10-1</strain>
    </source>
</reference>